<reference evidence="1 2" key="1">
    <citation type="submission" date="2016-10" db="EMBL/GenBank/DDBJ databases">
        <authorList>
            <person name="de Groot N.N."/>
        </authorList>
    </citation>
    <scope>NUCLEOTIDE SEQUENCE [LARGE SCALE GENOMIC DNA]</scope>
    <source>
        <strain evidence="1 2">DSM 19981</strain>
    </source>
</reference>
<proteinExistence type="predicted"/>
<keyword evidence="1" id="KW-0282">Flagellum</keyword>
<dbReference type="InterPro" id="IPR010845">
    <property type="entry name" value="FlaF"/>
</dbReference>
<accession>A0A1I4DYB1</accession>
<dbReference type="OrthoDB" id="9808944at2"/>
<sequence>MSAARYAATQNAHAHPRDIELRAFRYVNGLMAAATDTKSRAVALEKVHRMWSIFISDLGSPGNRLPPALRGQLISLGLWAQRETDLRLEDGGSLEPLMALHRDMIEALEAQRGLPARPAATPTAATLHFVAGSA</sequence>
<organism evidence="1 2">
    <name type="scientific">Falsiroseomonas stagni DSM 19981</name>
    <dbReference type="NCBI Taxonomy" id="1123062"/>
    <lineage>
        <taxon>Bacteria</taxon>
        <taxon>Pseudomonadati</taxon>
        <taxon>Pseudomonadota</taxon>
        <taxon>Alphaproteobacteria</taxon>
        <taxon>Acetobacterales</taxon>
        <taxon>Roseomonadaceae</taxon>
        <taxon>Falsiroseomonas</taxon>
    </lineage>
</organism>
<evidence type="ECO:0000313" key="2">
    <source>
        <dbReference type="Proteomes" id="UP000199473"/>
    </source>
</evidence>
<dbReference type="GO" id="GO:0044781">
    <property type="term" value="P:bacterial-type flagellum organization"/>
    <property type="evidence" value="ECO:0007669"/>
    <property type="project" value="InterPro"/>
</dbReference>
<keyword evidence="2" id="KW-1185">Reference proteome</keyword>
<dbReference type="EMBL" id="FOSQ01000013">
    <property type="protein sequence ID" value="SFK98554.1"/>
    <property type="molecule type" value="Genomic_DNA"/>
</dbReference>
<keyword evidence="1" id="KW-0969">Cilium</keyword>
<dbReference type="STRING" id="1123062.SAMN02745775_11346"/>
<keyword evidence="1" id="KW-0966">Cell projection</keyword>
<dbReference type="RefSeq" id="WP_092962477.1">
    <property type="nucleotide sequence ID" value="NZ_FOSQ01000013.1"/>
</dbReference>
<evidence type="ECO:0000313" key="1">
    <source>
        <dbReference type="EMBL" id="SFK98554.1"/>
    </source>
</evidence>
<dbReference type="AlphaFoldDB" id="A0A1I4DYB1"/>
<dbReference type="Pfam" id="PF07309">
    <property type="entry name" value="FlaF"/>
    <property type="match status" value="1"/>
</dbReference>
<protein>
    <submittedName>
        <fullName evidence="1">Flagellar protein FlaF</fullName>
    </submittedName>
</protein>
<dbReference type="Proteomes" id="UP000199473">
    <property type="component" value="Unassembled WGS sequence"/>
</dbReference>
<gene>
    <name evidence="1" type="ORF">SAMN02745775_11346</name>
</gene>
<name>A0A1I4DYB1_9PROT</name>